<keyword evidence="7 15" id="KW-0479">Metal-binding</keyword>
<keyword evidence="4 14" id="KW-0237">DNA synthesis</keyword>
<dbReference type="GO" id="GO:0003887">
    <property type="term" value="F:DNA-directed DNA polymerase activity"/>
    <property type="evidence" value="ECO:0007669"/>
    <property type="project" value="InterPro"/>
</dbReference>
<keyword evidence="9 15" id="KW-0460">Magnesium</keyword>
<dbReference type="GO" id="GO:0070987">
    <property type="term" value="P:error-free translesion synthesis"/>
    <property type="evidence" value="ECO:0007669"/>
    <property type="project" value="UniProtKB-ARBA"/>
</dbReference>
<name>A0A9W7XNF8_9FUNG</name>
<dbReference type="SMART" id="SM00292">
    <property type="entry name" value="BRCT"/>
    <property type="match status" value="1"/>
</dbReference>
<comment type="subcellular location">
    <subcellularLocation>
        <location evidence="1 14">Nucleus</location>
    </subcellularLocation>
</comment>
<comment type="similarity">
    <text evidence="2 14">Belongs to the DNA polymerase type-Y family.</text>
</comment>
<dbReference type="InterPro" id="IPR038401">
    <property type="entry name" value="Rev1_C_sf"/>
</dbReference>
<dbReference type="InterPro" id="IPR012112">
    <property type="entry name" value="REV1"/>
</dbReference>
<evidence type="ECO:0000313" key="20">
    <source>
        <dbReference type="Proteomes" id="UP001145021"/>
    </source>
</evidence>
<dbReference type="InterPro" id="IPR053848">
    <property type="entry name" value="IMS_HHH_1"/>
</dbReference>
<dbReference type="Pfam" id="PF11799">
    <property type="entry name" value="IMS_C"/>
    <property type="match status" value="1"/>
</dbReference>
<evidence type="ECO:0000256" key="13">
    <source>
        <dbReference type="ARBA" id="ARBA00058985"/>
    </source>
</evidence>
<evidence type="ECO:0000256" key="8">
    <source>
        <dbReference type="ARBA" id="ARBA00022763"/>
    </source>
</evidence>
<feature type="compositionally biased region" description="Low complexity" evidence="16">
    <location>
        <begin position="752"/>
        <end position="765"/>
    </location>
</feature>
<dbReference type="AlphaFoldDB" id="A0A9W7XNF8"/>
<evidence type="ECO:0000256" key="5">
    <source>
        <dbReference type="ARBA" id="ARBA00022679"/>
    </source>
</evidence>
<dbReference type="GO" id="GO:0005634">
    <property type="term" value="C:nucleus"/>
    <property type="evidence" value="ECO:0007669"/>
    <property type="project" value="UniProtKB-SubCell"/>
</dbReference>
<dbReference type="Pfam" id="PF16727">
    <property type="entry name" value="REV1_C"/>
    <property type="match status" value="1"/>
</dbReference>
<comment type="cofactor">
    <cofactor evidence="15">
        <name>Mg(2+)</name>
        <dbReference type="ChEBI" id="CHEBI:18420"/>
    </cofactor>
    <text evidence="15">Binds 2 magnesium ions.</text>
</comment>
<evidence type="ECO:0000256" key="1">
    <source>
        <dbReference type="ARBA" id="ARBA00004123"/>
    </source>
</evidence>
<dbReference type="SUPFAM" id="SSF100879">
    <property type="entry name" value="Lesion bypass DNA polymerase (Y-family), little finger domain"/>
    <property type="match status" value="1"/>
</dbReference>
<gene>
    <name evidence="19" type="primary">REV1</name>
    <name evidence="19" type="ORF">LPJ64_001744</name>
</gene>
<comment type="caution">
    <text evidence="19">The sequence shown here is derived from an EMBL/GenBank/DDBJ whole genome shotgun (WGS) entry which is preliminary data.</text>
</comment>
<dbReference type="Gene3D" id="3.40.1170.60">
    <property type="match status" value="1"/>
</dbReference>
<keyword evidence="11 14" id="KW-0234">DNA repair</keyword>
<dbReference type="GO" id="GO:0003684">
    <property type="term" value="F:damaged DNA binding"/>
    <property type="evidence" value="ECO:0007669"/>
    <property type="project" value="UniProtKB-UniRule"/>
</dbReference>
<dbReference type="Gene3D" id="1.10.150.20">
    <property type="entry name" value="5' to 3' exonuclease, C-terminal subdomain"/>
    <property type="match status" value="1"/>
</dbReference>
<sequence>MDISDSNNDVDEHVKEYQLGPQDIANTRNHNIESQLENAVDSDTTRPSLFYQRVDESKTVVPGFGDFHGYFDQRKRKLAEQAEQKANCAPKYDQIFANVVFHINGYTQPSHAELKLLLIERGGRFLHYLSKTQVTHIIASSLTMAKEKELRNYKVVRPEWVVDSVKAERQLSWHKYALIGHNSTGMPSKTANVIDQEIGSLEDVNWSRQILGKPPIHAGLSANDSATHRLMQGRIFSKPVIDRFDEGLNREWVRKNLASDKDFIQRYYANSRLHHLSMWKAEMKDYVAKMRSQNRTKTKHIFDSGSSSALGSDPVIMHVDFDCFFVSASLLLHPYLKDKPVAVCHAQQQQQQQQQSHSNSDYMEGSSSTSQIASCNYVARSFGVKNGMFMGQARQLCPGLMTVPYQFDTYKKISQRFYEILTPIADEIQAVSIDEALLDVTERVHRDYSGDVKVLAQHIRLQIFQETKCTVSIGIGPSILLARVATTKAKPDGVYLLDVQSFCQLDLKIRDLPGAGYAVEESLAAHGIKSVTDIRVRNLQWLQSICGEKTALTLHNFSRGIDTRKLESDKLRQAFGAEIGWGIRFSSQEEADDFIVRLSKEVCRAMAAAERSGSLVTLKIKKRREGYGKPGKFLGHGICDSLSKSANLPQMTNDSDKISGTCIRLLQQMAIDPLDIRAVGIQVQKLNLPDNTGTASDIGAIFANGGKSVEKPKPVFHDLPTASQLDTSVLDELPEPIRQELELYYYQQQSKSNCESSSSSSSIKRSPNDPIAIAKISRKPGSTSSSRGKRGRLRKLAFSSSSSTLSLSSGKRHNLPKQNLNLLRAFEKVESLDSVMPSQMDGDTWQNLPVSIRRELAREYVKAKPKVIGKISQTDEKLKKLAKADGDIAQDTDSKCANESKNECFSSLVPELYGKKSYKDVCHLIRQWVDTFGSGPLAEDVDELCLYIEALIKHRNVFKATEIMKYFNFCCSRENRLVFWEDAITKALERANKLCEVMYNARIKILK</sequence>
<dbReference type="Proteomes" id="UP001145021">
    <property type="component" value="Unassembled WGS sequence"/>
</dbReference>
<keyword evidence="20" id="KW-1185">Reference proteome</keyword>
<dbReference type="SUPFAM" id="SSF52113">
    <property type="entry name" value="BRCT domain"/>
    <property type="match status" value="1"/>
</dbReference>
<dbReference type="Pfam" id="PF16589">
    <property type="entry name" value="BRCT_2"/>
    <property type="match status" value="1"/>
</dbReference>
<keyword evidence="12 14" id="KW-0539">Nucleus</keyword>
<feature type="domain" description="BRCT" evidence="17">
    <location>
        <begin position="91"/>
        <end position="178"/>
    </location>
</feature>
<evidence type="ECO:0000256" key="6">
    <source>
        <dbReference type="ARBA" id="ARBA00022695"/>
    </source>
</evidence>
<dbReference type="InterPro" id="IPR017961">
    <property type="entry name" value="DNA_pol_Y-fam_little_finger"/>
</dbReference>
<dbReference type="Gene3D" id="3.40.50.10190">
    <property type="entry name" value="BRCT domain"/>
    <property type="match status" value="1"/>
</dbReference>
<dbReference type="GO" id="GO:0042276">
    <property type="term" value="P:error-prone translesion synthesis"/>
    <property type="evidence" value="ECO:0007669"/>
    <property type="project" value="InterPro"/>
</dbReference>
<proteinExistence type="inferred from homology"/>
<dbReference type="FunFam" id="3.40.50.10190:FF:000011">
    <property type="entry name" value="DNA repair protein REV1"/>
    <property type="match status" value="1"/>
</dbReference>
<evidence type="ECO:0000256" key="15">
    <source>
        <dbReference type="PIRSR" id="PIRSR036573-2"/>
    </source>
</evidence>
<feature type="binding site" evidence="15">
    <location>
        <position position="320"/>
    </location>
    <ligand>
        <name>Mg(2+)</name>
        <dbReference type="ChEBI" id="CHEBI:18420"/>
        <label>1</label>
    </ligand>
</feature>
<dbReference type="GO" id="GO:0046872">
    <property type="term" value="F:metal ion binding"/>
    <property type="evidence" value="ECO:0007669"/>
    <property type="project" value="UniProtKB-KW"/>
</dbReference>
<dbReference type="Gene3D" id="1.20.58.1280">
    <property type="entry name" value="DNA repair protein Rev1, C-terminal domain"/>
    <property type="match status" value="1"/>
</dbReference>
<evidence type="ECO:0000256" key="3">
    <source>
        <dbReference type="ARBA" id="ARBA00020399"/>
    </source>
</evidence>
<dbReference type="FunFam" id="3.30.1490.100:FF:000001">
    <property type="entry name" value="DNA repair protein REV1"/>
    <property type="match status" value="1"/>
</dbReference>
<dbReference type="EC" id="2.7.7.-" evidence="14"/>
<dbReference type="GO" id="GO:0017125">
    <property type="term" value="F:deoxycytidyl transferase activity"/>
    <property type="evidence" value="ECO:0007669"/>
    <property type="project" value="TreeGrafter"/>
</dbReference>
<evidence type="ECO:0000256" key="9">
    <source>
        <dbReference type="ARBA" id="ARBA00022842"/>
    </source>
</evidence>
<feature type="domain" description="UmuC" evidence="18">
    <location>
        <begin position="316"/>
        <end position="516"/>
    </location>
</feature>
<dbReference type="InterPro" id="IPR036420">
    <property type="entry name" value="BRCT_dom_sf"/>
</dbReference>
<dbReference type="EMBL" id="JANBOH010000048">
    <property type="protein sequence ID" value="KAJ1646804.1"/>
    <property type="molecule type" value="Genomic_DNA"/>
</dbReference>
<dbReference type="InterPro" id="IPR036775">
    <property type="entry name" value="DNA_pol_Y-fam_lit_finger_sf"/>
</dbReference>
<reference evidence="19" key="1">
    <citation type="submission" date="2022-07" db="EMBL/GenBank/DDBJ databases">
        <title>Phylogenomic reconstructions and comparative analyses of Kickxellomycotina fungi.</title>
        <authorList>
            <person name="Reynolds N.K."/>
            <person name="Stajich J.E."/>
            <person name="Barry K."/>
            <person name="Grigoriev I.V."/>
            <person name="Crous P."/>
            <person name="Smith M.E."/>
        </authorList>
    </citation>
    <scope>NUCLEOTIDE SEQUENCE</scope>
    <source>
        <strain evidence="19">NBRC 105413</strain>
    </source>
</reference>
<dbReference type="PROSITE" id="PS50173">
    <property type="entry name" value="UMUC"/>
    <property type="match status" value="1"/>
</dbReference>
<dbReference type="GO" id="GO:0006281">
    <property type="term" value="P:DNA repair"/>
    <property type="evidence" value="ECO:0007669"/>
    <property type="project" value="UniProtKB-KW"/>
</dbReference>
<dbReference type="Pfam" id="PF00817">
    <property type="entry name" value="IMS"/>
    <property type="match status" value="1"/>
</dbReference>
<dbReference type="PROSITE" id="PS50172">
    <property type="entry name" value="BRCT"/>
    <property type="match status" value="1"/>
</dbReference>
<evidence type="ECO:0000256" key="11">
    <source>
        <dbReference type="ARBA" id="ARBA00023204"/>
    </source>
</evidence>
<feature type="region of interest" description="Disordered" evidence="16">
    <location>
        <begin position="752"/>
        <end position="797"/>
    </location>
</feature>
<feature type="compositionally biased region" description="Polar residues" evidence="16">
    <location>
        <begin position="356"/>
        <end position="367"/>
    </location>
</feature>
<dbReference type="Gene3D" id="6.10.250.1490">
    <property type="match status" value="1"/>
</dbReference>
<organism evidence="19 20">
    <name type="scientific">Coemansia asiatica</name>
    <dbReference type="NCBI Taxonomy" id="1052880"/>
    <lineage>
        <taxon>Eukaryota</taxon>
        <taxon>Fungi</taxon>
        <taxon>Fungi incertae sedis</taxon>
        <taxon>Zoopagomycota</taxon>
        <taxon>Kickxellomycotina</taxon>
        <taxon>Kickxellomycetes</taxon>
        <taxon>Kickxellales</taxon>
        <taxon>Kickxellaceae</taxon>
        <taxon>Coemansia</taxon>
    </lineage>
</organism>
<dbReference type="PANTHER" id="PTHR45990">
    <property type="entry name" value="DNA REPAIR PROTEIN REV1"/>
    <property type="match status" value="1"/>
</dbReference>
<evidence type="ECO:0000259" key="18">
    <source>
        <dbReference type="PROSITE" id="PS50173"/>
    </source>
</evidence>
<dbReference type="InterPro" id="IPR043502">
    <property type="entry name" value="DNA/RNA_pol_sf"/>
</dbReference>
<keyword evidence="10 14" id="KW-0238">DNA-binding</keyword>
<keyword evidence="6 14" id="KW-0548">Nucleotidyltransferase</keyword>
<evidence type="ECO:0000256" key="4">
    <source>
        <dbReference type="ARBA" id="ARBA00022634"/>
    </source>
</evidence>
<evidence type="ECO:0000313" key="19">
    <source>
        <dbReference type="EMBL" id="KAJ1646804.1"/>
    </source>
</evidence>
<dbReference type="InterPro" id="IPR043128">
    <property type="entry name" value="Rev_trsase/Diguanyl_cyclase"/>
</dbReference>
<dbReference type="Gene3D" id="3.30.70.270">
    <property type="match status" value="1"/>
</dbReference>
<dbReference type="Gene3D" id="3.30.1490.100">
    <property type="entry name" value="DNA polymerase, Y-family, little finger domain"/>
    <property type="match status" value="1"/>
</dbReference>
<dbReference type="PIRSF" id="PIRSF036573">
    <property type="entry name" value="REV1"/>
    <property type="match status" value="1"/>
</dbReference>
<dbReference type="SUPFAM" id="SSF56672">
    <property type="entry name" value="DNA/RNA polymerases"/>
    <property type="match status" value="1"/>
</dbReference>
<evidence type="ECO:0000256" key="14">
    <source>
        <dbReference type="PIRNR" id="PIRNR036573"/>
    </source>
</evidence>
<evidence type="ECO:0000256" key="10">
    <source>
        <dbReference type="ARBA" id="ARBA00023125"/>
    </source>
</evidence>
<comment type="function">
    <text evidence="13">Deoxycytidyl transferase involved in DNA repair. Transfers a dCMP residue from dCTP to the 3'-end of a DNA primer in a template-dependent reaction. May assist in the first step in the bypass of abasic lesions by the insertion of a nucleotide opposite the lesion. Required for normal induction of mutations by physical and chemical agents. Involved in mitochondrial DNA mutagenesis.</text>
</comment>
<dbReference type="InterPro" id="IPR001126">
    <property type="entry name" value="UmuC"/>
</dbReference>
<dbReference type="InterPro" id="IPR031991">
    <property type="entry name" value="Rev1_C"/>
</dbReference>
<protein>
    <recommendedName>
        <fullName evidence="3 14">DNA repair protein REV1</fullName>
        <ecNumber evidence="14">2.7.7.-</ecNumber>
    </recommendedName>
</protein>
<evidence type="ECO:0000256" key="7">
    <source>
        <dbReference type="ARBA" id="ARBA00022723"/>
    </source>
</evidence>
<keyword evidence="5 14" id="KW-0808">Transferase</keyword>
<dbReference type="PANTHER" id="PTHR45990:SF1">
    <property type="entry name" value="DNA REPAIR PROTEIN REV1"/>
    <property type="match status" value="1"/>
</dbReference>
<dbReference type="InterPro" id="IPR001357">
    <property type="entry name" value="BRCT_dom"/>
</dbReference>
<evidence type="ECO:0000256" key="16">
    <source>
        <dbReference type="SAM" id="MobiDB-lite"/>
    </source>
</evidence>
<keyword evidence="8 14" id="KW-0227">DNA damage</keyword>
<feature type="binding site" evidence="15">
    <location>
        <position position="435"/>
    </location>
    <ligand>
        <name>Mg(2+)</name>
        <dbReference type="ChEBI" id="CHEBI:18420"/>
        <label>1</label>
    </ligand>
</feature>
<feature type="region of interest" description="Disordered" evidence="16">
    <location>
        <begin position="347"/>
        <end position="367"/>
    </location>
</feature>
<feature type="binding site" evidence="15">
    <location>
        <position position="434"/>
    </location>
    <ligand>
        <name>Mg(2+)</name>
        <dbReference type="ChEBI" id="CHEBI:18420"/>
        <label>1</label>
    </ligand>
</feature>
<dbReference type="CDD" id="cd17719">
    <property type="entry name" value="BRCT_Rev1"/>
    <property type="match status" value="1"/>
</dbReference>
<accession>A0A9W7XNF8</accession>
<dbReference type="Pfam" id="PF21999">
    <property type="entry name" value="IMS_HHH_1"/>
    <property type="match status" value="1"/>
</dbReference>
<evidence type="ECO:0000256" key="12">
    <source>
        <dbReference type="ARBA" id="ARBA00023242"/>
    </source>
</evidence>
<evidence type="ECO:0000259" key="17">
    <source>
        <dbReference type="PROSITE" id="PS50172"/>
    </source>
</evidence>
<evidence type="ECO:0000256" key="2">
    <source>
        <dbReference type="ARBA" id="ARBA00010945"/>
    </source>
</evidence>